<proteinExistence type="predicted"/>
<accession>A0A7T8HJK8</accession>
<organism evidence="1 2">
    <name type="scientific">Caligus rogercresseyi</name>
    <name type="common">Sea louse</name>
    <dbReference type="NCBI Taxonomy" id="217165"/>
    <lineage>
        <taxon>Eukaryota</taxon>
        <taxon>Metazoa</taxon>
        <taxon>Ecdysozoa</taxon>
        <taxon>Arthropoda</taxon>
        <taxon>Crustacea</taxon>
        <taxon>Multicrustacea</taxon>
        <taxon>Hexanauplia</taxon>
        <taxon>Copepoda</taxon>
        <taxon>Siphonostomatoida</taxon>
        <taxon>Caligidae</taxon>
        <taxon>Caligus</taxon>
    </lineage>
</organism>
<dbReference type="AlphaFoldDB" id="A0A7T8HJK8"/>
<gene>
    <name evidence="1" type="ORF">FKW44_012497</name>
</gene>
<reference evidence="2" key="1">
    <citation type="submission" date="2021-01" db="EMBL/GenBank/DDBJ databases">
        <title>Caligus Genome Assembly.</title>
        <authorList>
            <person name="Gallardo-Escarate C."/>
        </authorList>
    </citation>
    <scope>NUCLEOTIDE SEQUENCE [LARGE SCALE GENOMIC DNA]</scope>
</reference>
<name>A0A7T8HJK8_CALRO</name>
<dbReference type="OrthoDB" id="6379928at2759"/>
<sequence>MGFSCRVDFEADGRVRICADFTHTISPVINTQLFPLPHLEEVFADLEGAKYFSN</sequence>
<evidence type="ECO:0000313" key="1">
    <source>
        <dbReference type="EMBL" id="QQP51216.1"/>
    </source>
</evidence>
<protein>
    <submittedName>
        <fullName evidence="1">LOC100494601 (Silurana)</fullName>
    </submittedName>
</protein>
<dbReference type="EMBL" id="CP045897">
    <property type="protein sequence ID" value="QQP51216.1"/>
    <property type="molecule type" value="Genomic_DNA"/>
</dbReference>
<dbReference type="Proteomes" id="UP000595437">
    <property type="component" value="Chromosome 8"/>
</dbReference>
<dbReference type="InterPro" id="IPR043128">
    <property type="entry name" value="Rev_trsase/Diguanyl_cyclase"/>
</dbReference>
<evidence type="ECO:0000313" key="2">
    <source>
        <dbReference type="Proteomes" id="UP000595437"/>
    </source>
</evidence>
<dbReference type="Gene3D" id="3.30.70.270">
    <property type="match status" value="1"/>
</dbReference>
<dbReference type="Gene3D" id="3.10.10.10">
    <property type="entry name" value="HIV Type 1 Reverse Transcriptase, subunit A, domain 1"/>
    <property type="match status" value="1"/>
</dbReference>
<keyword evidence="2" id="KW-1185">Reference proteome</keyword>